<dbReference type="InterPro" id="IPR036047">
    <property type="entry name" value="F-box-like_dom_sf"/>
</dbReference>
<dbReference type="PANTHER" id="PTHR44259:SF114">
    <property type="entry name" value="OS06G0707300 PROTEIN"/>
    <property type="match status" value="1"/>
</dbReference>
<evidence type="ECO:0000259" key="1">
    <source>
        <dbReference type="PROSITE" id="PS50181"/>
    </source>
</evidence>
<dbReference type="InterPro" id="IPR050942">
    <property type="entry name" value="F-box_BR-signaling"/>
</dbReference>
<feature type="domain" description="F-box" evidence="1">
    <location>
        <begin position="23"/>
        <end position="75"/>
    </location>
</feature>
<comment type="caution">
    <text evidence="2">The sequence shown here is derived from an EMBL/GenBank/DDBJ whole genome shotgun (WGS) entry which is preliminary data.</text>
</comment>
<dbReference type="Pfam" id="PF03478">
    <property type="entry name" value="Beta-prop_KIB1-4"/>
    <property type="match status" value="1"/>
</dbReference>
<dbReference type="Proteomes" id="UP000636709">
    <property type="component" value="Unassembled WGS sequence"/>
</dbReference>
<dbReference type="EMBL" id="JACEFO010002234">
    <property type="protein sequence ID" value="KAF8671742.1"/>
    <property type="molecule type" value="Genomic_DNA"/>
</dbReference>
<dbReference type="InterPro" id="IPR005174">
    <property type="entry name" value="KIB1-4_b-propeller"/>
</dbReference>
<dbReference type="SUPFAM" id="SSF81383">
    <property type="entry name" value="F-box domain"/>
    <property type="match status" value="1"/>
</dbReference>
<dbReference type="InterPro" id="IPR001810">
    <property type="entry name" value="F-box_dom"/>
</dbReference>
<keyword evidence="3" id="KW-1185">Reference proteome</keyword>
<accession>A0A835AVG5</accession>
<evidence type="ECO:0000313" key="2">
    <source>
        <dbReference type="EMBL" id="KAF8671742.1"/>
    </source>
</evidence>
<gene>
    <name evidence="2" type="ORF">HU200_049863</name>
</gene>
<name>A0A835AVG5_9POAL</name>
<dbReference type="InterPro" id="IPR011043">
    <property type="entry name" value="Gal_Oxase/kelch_b-propeller"/>
</dbReference>
<dbReference type="OrthoDB" id="642536at2759"/>
<dbReference type="SUPFAM" id="SSF50965">
    <property type="entry name" value="Galactose oxidase, central domain"/>
    <property type="match status" value="1"/>
</dbReference>
<reference evidence="2" key="1">
    <citation type="submission" date="2020-07" db="EMBL/GenBank/DDBJ databases">
        <title>Genome sequence and genetic diversity analysis of an under-domesticated orphan crop, white fonio (Digitaria exilis).</title>
        <authorList>
            <person name="Bennetzen J.L."/>
            <person name="Chen S."/>
            <person name="Ma X."/>
            <person name="Wang X."/>
            <person name="Yssel A.E.J."/>
            <person name="Chaluvadi S.R."/>
            <person name="Johnson M."/>
            <person name="Gangashetty P."/>
            <person name="Hamidou F."/>
            <person name="Sanogo M.D."/>
            <person name="Zwaenepoel A."/>
            <person name="Wallace J."/>
            <person name="Van De Peer Y."/>
            <person name="Van Deynze A."/>
        </authorList>
    </citation>
    <scope>NUCLEOTIDE SEQUENCE</scope>
    <source>
        <tissue evidence="2">Leaves</tissue>
    </source>
</reference>
<organism evidence="2 3">
    <name type="scientific">Digitaria exilis</name>
    <dbReference type="NCBI Taxonomy" id="1010633"/>
    <lineage>
        <taxon>Eukaryota</taxon>
        <taxon>Viridiplantae</taxon>
        <taxon>Streptophyta</taxon>
        <taxon>Embryophyta</taxon>
        <taxon>Tracheophyta</taxon>
        <taxon>Spermatophyta</taxon>
        <taxon>Magnoliopsida</taxon>
        <taxon>Liliopsida</taxon>
        <taxon>Poales</taxon>
        <taxon>Poaceae</taxon>
        <taxon>PACMAD clade</taxon>
        <taxon>Panicoideae</taxon>
        <taxon>Panicodae</taxon>
        <taxon>Paniceae</taxon>
        <taxon>Anthephorinae</taxon>
        <taxon>Digitaria</taxon>
    </lineage>
</organism>
<protein>
    <recommendedName>
        <fullName evidence="1">F-box domain-containing protein</fullName>
    </recommendedName>
</protein>
<proteinExistence type="predicted"/>
<dbReference type="PANTHER" id="PTHR44259">
    <property type="entry name" value="OS07G0183000 PROTEIN-RELATED"/>
    <property type="match status" value="1"/>
</dbReference>
<dbReference type="PROSITE" id="PS50181">
    <property type="entry name" value="FBOX"/>
    <property type="match status" value="1"/>
</dbReference>
<sequence length="418" mass="44966">MRPTKAIAATASISLTDADEAAAGHLDELPHHLTEKIIYHISPLASARLAPVCKSWASTVSSRLKMPVPHLFVYLPATGNTSDRRGVVVSVPIDSSGGDDPSPAAEVIPNRVLMKNTNGLGCIGALPASGRLVFGNWCWSQFVILVNPITGAWQSIDVGNLRSDPLLVAGGGDDSFVSFADGLDELVLWCRRRAAGGEEEEWSKQTVAVSWQLHRAAAYHAIVSVVNCNGCFYVLDRDGYVFSIDATAAPPPLRLEKLPVASLFDHLAAGDVHATAAAAHGHLLECDGEVLFVRRVLDRGVPFCHHDDVTADLLTVVGIQVYRLDVKGGRWTEVKKLGGDTAIFVSAGSSFAVRSSETEGCRSNCIYFVDKKKYCSACNKDDGNAWGVYSMEDGEVLFKRAVTKQGPCSSATWFLPRV</sequence>
<evidence type="ECO:0000313" key="3">
    <source>
        <dbReference type="Proteomes" id="UP000636709"/>
    </source>
</evidence>
<dbReference type="AlphaFoldDB" id="A0A835AVG5"/>